<keyword evidence="3" id="KW-1185">Reference proteome</keyword>
<dbReference type="EMBL" id="CP094970">
    <property type="protein sequence ID" value="UYM04214.1"/>
    <property type="molecule type" value="Genomic_DNA"/>
</dbReference>
<dbReference type="RefSeq" id="WP_271632875.1">
    <property type="nucleotide sequence ID" value="NZ_CP094970.1"/>
</dbReference>
<dbReference type="Proteomes" id="UP001164390">
    <property type="component" value="Chromosome"/>
</dbReference>
<dbReference type="AlphaFoldDB" id="A0AA46YK43"/>
<protein>
    <recommendedName>
        <fullName evidence="4">Scaffolding protein</fullName>
    </recommendedName>
</protein>
<proteinExistence type="predicted"/>
<gene>
    <name evidence="2" type="ORF">L0C25_16915</name>
</gene>
<evidence type="ECO:0008006" key="4">
    <source>
        <dbReference type="Google" id="ProtNLM"/>
    </source>
</evidence>
<evidence type="ECO:0000313" key="3">
    <source>
        <dbReference type="Proteomes" id="UP001164390"/>
    </source>
</evidence>
<reference evidence="2" key="1">
    <citation type="submission" date="2022-01" db="EMBL/GenBank/DDBJ databases">
        <title>Nocardioidaceae gen. sp. A5X3R13.</title>
        <authorList>
            <person name="Lopez Marin M.A."/>
            <person name="Uhlik O."/>
        </authorList>
    </citation>
    <scope>NUCLEOTIDE SEQUENCE</scope>
    <source>
        <strain evidence="2">A5X3R13</strain>
    </source>
</reference>
<sequence length="146" mass="15595">MMTTDTSTETTEATETPQDPPESDEQTAEETEGRRGNPEAARYRVERNEARAERDALLERISALQAAEVGRLAAGPGKLHDGSDLPFSETLLDDDGNVDREKVDAAVAELVEAKPHLAQPAYGGDVGLGNRGGSDTSTTWASVIRS</sequence>
<name>A0AA46YK43_9ACTN</name>
<evidence type="ECO:0000313" key="2">
    <source>
        <dbReference type="EMBL" id="UYM04214.1"/>
    </source>
</evidence>
<feature type="compositionally biased region" description="Polar residues" evidence="1">
    <location>
        <begin position="133"/>
        <end position="146"/>
    </location>
</feature>
<dbReference type="KEGG" id="sgrg:L0C25_16915"/>
<accession>A0AA46YK43</accession>
<feature type="compositionally biased region" description="Basic and acidic residues" evidence="1">
    <location>
        <begin position="31"/>
        <end position="50"/>
    </location>
</feature>
<feature type="region of interest" description="Disordered" evidence="1">
    <location>
        <begin position="74"/>
        <end position="96"/>
    </location>
</feature>
<feature type="region of interest" description="Disordered" evidence="1">
    <location>
        <begin position="1"/>
        <end position="50"/>
    </location>
</feature>
<feature type="compositionally biased region" description="Low complexity" evidence="1">
    <location>
        <begin position="1"/>
        <end position="16"/>
    </location>
</feature>
<feature type="compositionally biased region" description="Acidic residues" evidence="1">
    <location>
        <begin position="21"/>
        <end position="30"/>
    </location>
</feature>
<evidence type="ECO:0000256" key="1">
    <source>
        <dbReference type="SAM" id="MobiDB-lite"/>
    </source>
</evidence>
<organism evidence="2 3">
    <name type="scientific">Solicola gregarius</name>
    <dbReference type="NCBI Taxonomy" id="2908642"/>
    <lineage>
        <taxon>Bacteria</taxon>
        <taxon>Bacillati</taxon>
        <taxon>Actinomycetota</taxon>
        <taxon>Actinomycetes</taxon>
        <taxon>Propionibacteriales</taxon>
        <taxon>Nocardioidaceae</taxon>
        <taxon>Solicola</taxon>
    </lineage>
</organism>
<feature type="region of interest" description="Disordered" evidence="1">
    <location>
        <begin position="122"/>
        <end position="146"/>
    </location>
</feature>